<dbReference type="Proteomes" id="UP000256429">
    <property type="component" value="Unassembled WGS sequence"/>
</dbReference>
<protein>
    <submittedName>
        <fullName evidence="1">Uncharacterized protein</fullName>
    </submittedName>
</protein>
<comment type="caution">
    <text evidence="1">The sequence shown here is derived from an EMBL/GenBank/DDBJ whole genome shotgun (WGS) entry which is preliminary data.</text>
</comment>
<organism evidence="1 2">
    <name type="scientific">Lutibacter oceani</name>
    <dbReference type="NCBI Taxonomy" id="1853311"/>
    <lineage>
        <taxon>Bacteria</taxon>
        <taxon>Pseudomonadati</taxon>
        <taxon>Bacteroidota</taxon>
        <taxon>Flavobacteriia</taxon>
        <taxon>Flavobacteriales</taxon>
        <taxon>Flavobacteriaceae</taxon>
        <taxon>Lutibacter</taxon>
    </lineage>
</organism>
<sequence>MKNYYLRIPILFIITILSSCSDSDGTENPENKKEFLITQVSFVDDTEIDFDGVGNIWDYEYDENQKLIRVTQYNPRDTYYMIENNLIYDSNGMLERIKVVKNTPQHQDEYLISYEEGKVSLYNFGADIKNYYYNSDRIITKTENVFTGSNTNFKIYSHNDNNQLNKIEYGTDGVTHSTRVFMDFDTGKPFQFHYLFPTEDFIIMYAYNLKFNGLGKPFSWDYGYFEYDVDINGNVSELKSFSDVDNITEYNGGYRFKYVEK</sequence>
<evidence type="ECO:0000313" key="1">
    <source>
        <dbReference type="EMBL" id="REE80851.1"/>
    </source>
</evidence>
<dbReference type="OrthoDB" id="1430047at2"/>
<dbReference type="RefSeq" id="WP_115881702.1">
    <property type="nucleotide sequence ID" value="NZ_QTTQ01000011.1"/>
</dbReference>
<dbReference type="PROSITE" id="PS51257">
    <property type="entry name" value="PROKAR_LIPOPROTEIN"/>
    <property type="match status" value="1"/>
</dbReference>
<proteinExistence type="predicted"/>
<name>A0A3D9RT10_9FLAO</name>
<gene>
    <name evidence="1" type="ORF">BX611_2509</name>
</gene>
<evidence type="ECO:0000313" key="2">
    <source>
        <dbReference type="Proteomes" id="UP000256429"/>
    </source>
</evidence>
<dbReference type="AlphaFoldDB" id="A0A3D9RT10"/>
<reference evidence="1 2" key="1">
    <citation type="submission" date="2018-08" db="EMBL/GenBank/DDBJ databases">
        <title>Genomic Encyclopedia of Type Strains, Phase III (KMG-III): the genomes of soil and plant-associated and newly described type strains.</title>
        <authorList>
            <person name="Whitman W."/>
        </authorList>
    </citation>
    <scope>NUCLEOTIDE SEQUENCE [LARGE SCALE GENOMIC DNA]</scope>
    <source>
        <strain evidence="1 2">325-5</strain>
    </source>
</reference>
<dbReference type="EMBL" id="QTTQ01000011">
    <property type="protein sequence ID" value="REE80851.1"/>
    <property type="molecule type" value="Genomic_DNA"/>
</dbReference>
<accession>A0A3D9RT10</accession>
<keyword evidence="2" id="KW-1185">Reference proteome</keyword>